<dbReference type="AlphaFoldDB" id="A0A2W7IMD6"/>
<dbReference type="InterPro" id="IPR000297">
    <property type="entry name" value="PPIase_PpiC"/>
</dbReference>
<evidence type="ECO:0000256" key="1">
    <source>
        <dbReference type="ARBA" id="ARBA00000971"/>
    </source>
</evidence>
<dbReference type="PANTHER" id="PTHR47245">
    <property type="entry name" value="PEPTIDYLPROLYL ISOMERASE"/>
    <property type="match status" value="1"/>
</dbReference>
<dbReference type="Pfam" id="PF13145">
    <property type="entry name" value="Rotamase_2"/>
    <property type="match status" value="1"/>
</dbReference>
<evidence type="ECO:0000256" key="4">
    <source>
        <dbReference type="ARBA" id="ARBA00023110"/>
    </source>
</evidence>
<evidence type="ECO:0000256" key="3">
    <source>
        <dbReference type="ARBA" id="ARBA00022729"/>
    </source>
</evidence>
<evidence type="ECO:0000256" key="5">
    <source>
        <dbReference type="ARBA" id="ARBA00023235"/>
    </source>
</evidence>
<dbReference type="SUPFAM" id="SSF54534">
    <property type="entry name" value="FKBP-like"/>
    <property type="match status" value="2"/>
</dbReference>
<protein>
    <recommendedName>
        <fullName evidence="2">peptidylprolyl isomerase</fullName>
        <ecNumber evidence="2">5.2.1.8</ecNumber>
    </recommendedName>
</protein>
<comment type="caution">
    <text evidence="9">The sequence shown here is derived from an EMBL/GenBank/DDBJ whole genome shotgun (WGS) entry which is preliminary data.</text>
</comment>
<organism evidence="9 10">
    <name type="scientific">Mesonia algae</name>
    <dbReference type="NCBI Taxonomy" id="213248"/>
    <lineage>
        <taxon>Bacteria</taxon>
        <taxon>Pseudomonadati</taxon>
        <taxon>Bacteroidota</taxon>
        <taxon>Flavobacteriia</taxon>
        <taxon>Flavobacteriales</taxon>
        <taxon>Flavobacteriaceae</taxon>
        <taxon>Mesonia</taxon>
    </lineage>
</organism>
<evidence type="ECO:0000313" key="9">
    <source>
        <dbReference type="EMBL" id="PZW39783.1"/>
    </source>
</evidence>
<feature type="domain" description="PpiC" evidence="8">
    <location>
        <begin position="119"/>
        <end position="219"/>
    </location>
</feature>
<dbReference type="InterPro" id="IPR050245">
    <property type="entry name" value="PrsA_foldase"/>
</dbReference>
<feature type="chain" id="PRO_5015941190" description="peptidylprolyl isomerase" evidence="7">
    <location>
        <begin position="19"/>
        <end position="644"/>
    </location>
</feature>
<dbReference type="SUPFAM" id="SSF109998">
    <property type="entry name" value="Triger factor/SurA peptide-binding domain-like"/>
    <property type="match status" value="1"/>
</dbReference>
<dbReference type="EMBL" id="QKYV01000005">
    <property type="protein sequence ID" value="PZW39783.1"/>
    <property type="molecule type" value="Genomic_DNA"/>
</dbReference>
<dbReference type="InterPro" id="IPR046357">
    <property type="entry name" value="PPIase_dom_sf"/>
</dbReference>
<keyword evidence="10" id="KW-1185">Reference proteome</keyword>
<evidence type="ECO:0000313" key="10">
    <source>
        <dbReference type="Proteomes" id="UP000249542"/>
    </source>
</evidence>
<keyword evidence="5 6" id="KW-0413">Isomerase</keyword>
<dbReference type="GO" id="GO:0003755">
    <property type="term" value="F:peptidyl-prolyl cis-trans isomerase activity"/>
    <property type="evidence" value="ECO:0007669"/>
    <property type="project" value="UniProtKB-KW"/>
</dbReference>
<comment type="catalytic activity">
    <reaction evidence="1">
        <text>[protein]-peptidylproline (omega=180) = [protein]-peptidylproline (omega=0)</text>
        <dbReference type="Rhea" id="RHEA:16237"/>
        <dbReference type="Rhea" id="RHEA-COMP:10747"/>
        <dbReference type="Rhea" id="RHEA-COMP:10748"/>
        <dbReference type="ChEBI" id="CHEBI:83833"/>
        <dbReference type="ChEBI" id="CHEBI:83834"/>
        <dbReference type="EC" id="5.2.1.8"/>
    </reaction>
</comment>
<dbReference type="Pfam" id="PF13616">
    <property type="entry name" value="Rotamase_3"/>
    <property type="match status" value="1"/>
</dbReference>
<dbReference type="InterPro" id="IPR027304">
    <property type="entry name" value="Trigger_fact/SurA_dom_sf"/>
</dbReference>
<dbReference type="PROSITE" id="PS50198">
    <property type="entry name" value="PPIC_PPIASE_2"/>
    <property type="match status" value="2"/>
</dbReference>
<dbReference type="EC" id="5.2.1.8" evidence="2"/>
<name>A0A2W7IMD6_9FLAO</name>
<dbReference type="Proteomes" id="UP000249542">
    <property type="component" value="Unassembled WGS sequence"/>
</dbReference>
<keyword evidence="4 6" id="KW-0697">Rotamase</keyword>
<gene>
    <name evidence="9" type="ORF">LX95_02148</name>
</gene>
<feature type="domain" description="PpiC" evidence="8">
    <location>
        <begin position="224"/>
        <end position="323"/>
    </location>
</feature>
<feature type="signal peptide" evidence="7">
    <location>
        <begin position="1"/>
        <end position="18"/>
    </location>
</feature>
<proteinExistence type="predicted"/>
<dbReference type="Pfam" id="PF00639">
    <property type="entry name" value="Rotamase"/>
    <property type="match status" value="1"/>
</dbReference>
<keyword evidence="3 7" id="KW-0732">Signal</keyword>
<sequence length="644" mass="74765">MKNLLLLVFLATSCFAIAQKDEQKVLLTINNQPVYADEFKRVFSKNLNLLQDDQKDVEEYMDLFVDYKLKVLEAEEQGFDTLPSFMGEYNIYKKQLADKYMKDSEITENLLKEAYSRKTEEVNASHILIKLSANATDTLKAYQKAMKARKEILSGKSFQEVAQAYSEDPSVKQNNGDLGWFSVFSMVYPFESAAYKTKKGDISMPARSQFGYHIVKVNDRRKAEGTVKVAHIMIENKKGNSDAKTQIFEIKEKLDSGNGFSEMAKQYSDDKNTAINGGVVNTFSRGKLNSKEFENIAFGLTEVNEISQPFKTEYGWHIVKLLEKNPIKSFEDEKLELSRRMKGDVRAQLIREDVLKDIRKTYNIKEDKEALAYFTQNVSDDILTSKWNIADLKDIPQKNIIEIKGEGKSYEDFAKLMSNAQRQIGNVDSKESLIANWLEMFKENFLISYHKDHLEETNKEYAYIIEEYRNGLLLFELMEDNIWQAAKEDSIALKRYYDQHKKSFVKEKQYTLTMVSTDTKDMAKQVRKWMKDEVAKEEIEKSAKEMGHTILFKSGEFKENNEALPTKIRDRKGVSKVYENNGVFLVLDIKNIEKEGIKTYEEARGEVVSKYQQQLEKEWIENIRSKNNVTIHQEVLKSLEKEFE</sequence>
<dbReference type="Gene3D" id="3.10.50.40">
    <property type="match status" value="2"/>
</dbReference>
<evidence type="ECO:0000256" key="6">
    <source>
        <dbReference type="PROSITE-ProRule" id="PRU00278"/>
    </source>
</evidence>
<evidence type="ECO:0000256" key="2">
    <source>
        <dbReference type="ARBA" id="ARBA00013194"/>
    </source>
</evidence>
<dbReference type="PANTHER" id="PTHR47245:SF1">
    <property type="entry name" value="FOLDASE PROTEIN PRSA"/>
    <property type="match status" value="1"/>
</dbReference>
<evidence type="ECO:0000256" key="7">
    <source>
        <dbReference type="SAM" id="SignalP"/>
    </source>
</evidence>
<accession>A0A2W7IMD6</accession>
<reference evidence="9 10" key="1">
    <citation type="submission" date="2018-06" db="EMBL/GenBank/DDBJ databases">
        <title>Genomic Encyclopedia of Archaeal and Bacterial Type Strains, Phase II (KMG-II): from individual species to whole genera.</title>
        <authorList>
            <person name="Goeker M."/>
        </authorList>
    </citation>
    <scope>NUCLEOTIDE SEQUENCE [LARGE SCALE GENOMIC DNA]</scope>
    <source>
        <strain evidence="9 10">DSM 15361</strain>
    </source>
</reference>
<evidence type="ECO:0000259" key="8">
    <source>
        <dbReference type="PROSITE" id="PS50198"/>
    </source>
</evidence>
<dbReference type="RefSeq" id="WP_111541423.1">
    <property type="nucleotide sequence ID" value="NZ_QKYV01000005.1"/>
</dbReference>